<accession>A0A917MJG1</accession>
<dbReference type="RefSeq" id="WP_210318677.1">
    <property type="nucleotide sequence ID" value="NZ_BMES01000002.1"/>
</dbReference>
<sequence length="588" mass="63387">MTILLDLEIPRTLDLLVERLSAPGLKGSAVEAWVFENAESRAAAEDALSALGVSARIGSAYKPLLHALLPAIEAGGLEVVTLRYPVCAGAAERRFLAEAYPLAALLPEGGFTAQAGTSTTFYEADLRYADGRAETRRIFVPNVTRRDALGRETLSPCAWLRISGASHPELDCDEPVGSDLALAYDAAMSAVTGRDWGKSEPFFARLRIEVWIGGVERPLPFMHERMSTREALHEDLYFSLLEWFQHLTGRPEGDRTLRPGQIIPDIRPADGPTRVRVSVEPHEPAAALVAARAPTWDRCEAAPPLAEAYAGLAEIAGAPILATSRQGREVRGVVVEGSGPPVLLTGGQHANETSGVVGALRAGAALASAGAAFALIAVENPDGYALHQSFIAESPEHMHHAARYTALGDDLEYRTTPPLYEQEARNAALAQTGAQLHINLHGYPAHEWTRPLNGYLPRGFDAWALPKGFFLILRHHAGIETYARALLERLTAQLARDPDLVALNRAQIAAYEAHAGPIGFPILNGIACALVERPAQPTPLQLITEYPDETIHGDAFKLAHRVQMNAALFARAIFAGDVEAGRWPVAIA</sequence>
<dbReference type="EMBL" id="BMES01000002">
    <property type="protein sequence ID" value="GGH28920.1"/>
    <property type="molecule type" value="Genomic_DNA"/>
</dbReference>
<gene>
    <name evidence="1" type="ORF">GCM10007036_38460</name>
</gene>
<dbReference type="AlphaFoldDB" id="A0A917MJG1"/>
<protein>
    <submittedName>
        <fullName evidence="1">Peptidase M14</fullName>
    </submittedName>
</protein>
<dbReference type="Gene3D" id="3.40.630.10">
    <property type="entry name" value="Zn peptidases"/>
    <property type="match status" value="1"/>
</dbReference>
<dbReference type="Proteomes" id="UP000603912">
    <property type="component" value="Unassembled WGS sequence"/>
</dbReference>
<evidence type="ECO:0000313" key="2">
    <source>
        <dbReference type="Proteomes" id="UP000603912"/>
    </source>
</evidence>
<comment type="caution">
    <text evidence="1">The sequence shown here is derived from an EMBL/GenBank/DDBJ whole genome shotgun (WGS) entry which is preliminary data.</text>
</comment>
<evidence type="ECO:0000313" key="1">
    <source>
        <dbReference type="EMBL" id="GGH28920.1"/>
    </source>
</evidence>
<reference evidence="1" key="2">
    <citation type="submission" date="2020-09" db="EMBL/GenBank/DDBJ databases">
        <authorList>
            <person name="Sun Q."/>
            <person name="Zhou Y."/>
        </authorList>
    </citation>
    <scope>NUCLEOTIDE SEQUENCE</scope>
    <source>
        <strain evidence="1">CGMCC 1.12214</strain>
    </source>
</reference>
<name>A0A917MJG1_9HYPH</name>
<dbReference type="SUPFAM" id="SSF53187">
    <property type="entry name" value="Zn-dependent exopeptidases"/>
    <property type="match status" value="1"/>
</dbReference>
<organism evidence="1 2">
    <name type="scientific">Alsobacter metallidurans</name>
    <dbReference type="NCBI Taxonomy" id="340221"/>
    <lineage>
        <taxon>Bacteria</taxon>
        <taxon>Pseudomonadati</taxon>
        <taxon>Pseudomonadota</taxon>
        <taxon>Alphaproteobacteria</taxon>
        <taxon>Hyphomicrobiales</taxon>
        <taxon>Alsobacteraceae</taxon>
        <taxon>Alsobacter</taxon>
    </lineage>
</organism>
<proteinExistence type="predicted"/>
<reference evidence="1" key="1">
    <citation type="journal article" date="2014" name="Int. J. Syst. Evol. Microbiol.">
        <title>Complete genome sequence of Corynebacterium casei LMG S-19264T (=DSM 44701T), isolated from a smear-ripened cheese.</title>
        <authorList>
            <consortium name="US DOE Joint Genome Institute (JGI-PGF)"/>
            <person name="Walter F."/>
            <person name="Albersmeier A."/>
            <person name="Kalinowski J."/>
            <person name="Ruckert C."/>
        </authorList>
    </citation>
    <scope>NUCLEOTIDE SEQUENCE</scope>
    <source>
        <strain evidence="1">CGMCC 1.12214</strain>
    </source>
</reference>
<keyword evidence="2" id="KW-1185">Reference proteome</keyword>